<dbReference type="RefSeq" id="WP_191211270.1">
    <property type="nucleotide sequence ID" value="NZ_BAABKL010000009.1"/>
</dbReference>
<name>A0A927F2F6_9ACTN</name>
<dbReference type="Proteomes" id="UP000632289">
    <property type="component" value="Unassembled WGS sequence"/>
</dbReference>
<feature type="signal peptide" evidence="2">
    <location>
        <begin position="1"/>
        <end position="27"/>
    </location>
</feature>
<evidence type="ECO:0000313" key="3">
    <source>
        <dbReference type="EMBL" id="MBD3933968.1"/>
    </source>
</evidence>
<feature type="region of interest" description="Disordered" evidence="1">
    <location>
        <begin position="29"/>
        <end position="60"/>
    </location>
</feature>
<organism evidence="3 4">
    <name type="scientific">Streptomyces chumphonensis</name>
    <dbReference type="NCBI Taxonomy" id="1214925"/>
    <lineage>
        <taxon>Bacteria</taxon>
        <taxon>Bacillati</taxon>
        <taxon>Actinomycetota</taxon>
        <taxon>Actinomycetes</taxon>
        <taxon>Kitasatosporales</taxon>
        <taxon>Streptomycetaceae</taxon>
        <taxon>Streptomyces</taxon>
    </lineage>
</organism>
<dbReference type="EMBL" id="JACXYU010000013">
    <property type="protein sequence ID" value="MBD3933968.1"/>
    <property type="molecule type" value="Genomic_DNA"/>
</dbReference>
<reference evidence="3" key="1">
    <citation type="submission" date="2020-09" db="EMBL/GenBank/DDBJ databases">
        <title>Secondary metabolite and genome analysis of marine Streptomyces chumphonensis KK1-2T.</title>
        <authorList>
            <person name="Phongsopitanun W."/>
            <person name="Kanchanasin P."/>
            <person name="Pittayakhajonwut P."/>
            <person name="Suwanborirux K."/>
            <person name="Tanasupawat S."/>
        </authorList>
    </citation>
    <scope>NUCLEOTIDE SEQUENCE</scope>
    <source>
        <strain evidence="3">KK1-2</strain>
    </source>
</reference>
<evidence type="ECO:0000256" key="1">
    <source>
        <dbReference type="SAM" id="MobiDB-lite"/>
    </source>
</evidence>
<dbReference type="AlphaFoldDB" id="A0A927F2F6"/>
<evidence type="ECO:0000256" key="2">
    <source>
        <dbReference type="SAM" id="SignalP"/>
    </source>
</evidence>
<evidence type="ECO:0000313" key="4">
    <source>
        <dbReference type="Proteomes" id="UP000632289"/>
    </source>
</evidence>
<feature type="compositionally biased region" description="Basic and acidic residues" evidence="1">
    <location>
        <begin position="31"/>
        <end position="56"/>
    </location>
</feature>
<keyword evidence="2" id="KW-0732">Signal</keyword>
<feature type="chain" id="PRO_5038636287" evidence="2">
    <location>
        <begin position="28"/>
        <end position="230"/>
    </location>
</feature>
<keyword evidence="4" id="KW-1185">Reference proteome</keyword>
<proteinExistence type="predicted"/>
<protein>
    <submittedName>
        <fullName evidence="3">DUF3558 domain-containing protein</fullName>
    </submittedName>
</protein>
<accession>A0A927F2F6</accession>
<sequence>MFHSNLTVRRALALVAVPALLVTGCLGGGDDDAKAPAEKPSAEAEKSSEPKPEPVKFSELPDACKTVPGKTIEDIVPEAENEKGKNLKSKDTDSYTSCLWSGLDEYDYRSLFVSLRRYDSVLDVGSGDDRAARSAASEVEKITGDKANKKVEEKALKDLGDEATTIGFDSEEKGDDGGDYRNQRVVARTANVVVVVDYSGTGFEDADNPKADEIRKGAEKAAEQVVAAVK</sequence>
<gene>
    <name evidence="3" type="ORF">IF129_20710</name>
</gene>
<comment type="caution">
    <text evidence="3">The sequence shown here is derived from an EMBL/GenBank/DDBJ whole genome shotgun (WGS) entry which is preliminary data.</text>
</comment>